<dbReference type="AlphaFoldDB" id="A0A0F9DY61"/>
<feature type="non-terminal residue" evidence="1">
    <location>
        <position position="51"/>
    </location>
</feature>
<sequence length="51" mass="5869">MLYITYAHGTQNTWHVGEPTNHLIFSAEKVIQVQASDDELATIRYHFPNLP</sequence>
<dbReference type="EMBL" id="LAZR01039538">
    <property type="protein sequence ID" value="KKL16753.1"/>
    <property type="molecule type" value="Genomic_DNA"/>
</dbReference>
<accession>A0A0F9DY61</accession>
<evidence type="ECO:0000313" key="1">
    <source>
        <dbReference type="EMBL" id="KKL16753.1"/>
    </source>
</evidence>
<organism evidence="1">
    <name type="scientific">marine sediment metagenome</name>
    <dbReference type="NCBI Taxonomy" id="412755"/>
    <lineage>
        <taxon>unclassified sequences</taxon>
        <taxon>metagenomes</taxon>
        <taxon>ecological metagenomes</taxon>
    </lineage>
</organism>
<comment type="caution">
    <text evidence="1">The sequence shown here is derived from an EMBL/GenBank/DDBJ whole genome shotgun (WGS) entry which is preliminary data.</text>
</comment>
<protein>
    <submittedName>
        <fullName evidence="1">Uncharacterized protein</fullName>
    </submittedName>
</protein>
<reference evidence="1" key="1">
    <citation type="journal article" date="2015" name="Nature">
        <title>Complex archaea that bridge the gap between prokaryotes and eukaryotes.</title>
        <authorList>
            <person name="Spang A."/>
            <person name="Saw J.H."/>
            <person name="Jorgensen S.L."/>
            <person name="Zaremba-Niedzwiedzka K."/>
            <person name="Martijn J."/>
            <person name="Lind A.E."/>
            <person name="van Eijk R."/>
            <person name="Schleper C."/>
            <person name="Guy L."/>
            <person name="Ettema T.J."/>
        </authorList>
    </citation>
    <scope>NUCLEOTIDE SEQUENCE</scope>
</reference>
<gene>
    <name evidence="1" type="ORF">LCGC14_2492370</name>
</gene>
<name>A0A0F9DY61_9ZZZZ</name>
<proteinExistence type="predicted"/>